<name>A0ABP3GSY6_9ACTN</name>
<evidence type="ECO:0000313" key="2">
    <source>
        <dbReference type="Proteomes" id="UP001500063"/>
    </source>
</evidence>
<evidence type="ECO:0000313" key="1">
    <source>
        <dbReference type="EMBL" id="GAA0353221.1"/>
    </source>
</evidence>
<keyword evidence="2" id="KW-1185">Reference proteome</keyword>
<dbReference type="InterPro" id="IPR046492">
    <property type="entry name" value="DUF6585"/>
</dbReference>
<accession>A0ABP3GSY6</accession>
<dbReference type="RefSeq" id="WP_344118486.1">
    <property type="nucleotide sequence ID" value="NZ_BAAABW010000017.1"/>
</dbReference>
<dbReference type="Proteomes" id="UP001500063">
    <property type="component" value="Unassembled WGS sequence"/>
</dbReference>
<protein>
    <submittedName>
        <fullName evidence="1">Uncharacterized protein</fullName>
    </submittedName>
</protein>
<dbReference type="EMBL" id="BAAABW010000017">
    <property type="protein sequence ID" value="GAA0353221.1"/>
    <property type="molecule type" value="Genomic_DNA"/>
</dbReference>
<proteinExistence type="predicted"/>
<sequence>MTGPMRRTRNEELLLARISAAAGREHLGRRRATYAGAAHTAHAKALRDRGIRGLSALLRYGGPSPANARDDARLDLYEYGMTVVVKRRIHVVRYDTTSVFRTSTPHSHDAAHVGTIYTLTGVDGERVVLRGGPEHGDAEEWWSEIQLGVTRAQLPLALSALDKGERLTFGDIWLTREEVGYGETRARWPQIRNIWIRKGAVKLDIDGTWHEPGCRISEIPNLFLLRALVELFHHNVNGCD</sequence>
<organism evidence="1 2">
    <name type="scientific">Streptomyces blastmyceticus</name>
    <dbReference type="NCBI Taxonomy" id="68180"/>
    <lineage>
        <taxon>Bacteria</taxon>
        <taxon>Bacillati</taxon>
        <taxon>Actinomycetota</taxon>
        <taxon>Actinomycetes</taxon>
        <taxon>Kitasatosporales</taxon>
        <taxon>Streptomycetaceae</taxon>
        <taxon>Streptomyces</taxon>
    </lineage>
</organism>
<comment type="caution">
    <text evidence="1">The sequence shown here is derived from an EMBL/GenBank/DDBJ whole genome shotgun (WGS) entry which is preliminary data.</text>
</comment>
<reference evidence="2" key="1">
    <citation type="journal article" date="2019" name="Int. J. Syst. Evol. Microbiol.">
        <title>The Global Catalogue of Microorganisms (GCM) 10K type strain sequencing project: providing services to taxonomists for standard genome sequencing and annotation.</title>
        <authorList>
            <consortium name="The Broad Institute Genomics Platform"/>
            <consortium name="The Broad Institute Genome Sequencing Center for Infectious Disease"/>
            <person name="Wu L."/>
            <person name="Ma J."/>
        </authorList>
    </citation>
    <scope>NUCLEOTIDE SEQUENCE [LARGE SCALE GENOMIC DNA]</scope>
    <source>
        <strain evidence="2">JCM 4565</strain>
    </source>
</reference>
<dbReference type="Pfam" id="PF20226">
    <property type="entry name" value="DUF6585"/>
    <property type="match status" value="1"/>
</dbReference>
<gene>
    <name evidence="1" type="ORF">GCM10010319_32990</name>
</gene>